<organism evidence="3 4">
    <name type="scientific">Stylosanthes scabra</name>
    <dbReference type="NCBI Taxonomy" id="79078"/>
    <lineage>
        <taxon>Eukaryota</taxon>
        <taxon>Viridiplantae</taxon>
        <taxon>Streptophyta</taxon>
        <taxon>Embryophyta</taxon>
        <taxon>Tracheophyta</taxon>
        <taxon>Spermatophyta</taxon>
        <taxon>Magnoliopsida</taxon>
        <taxon>eudicotyledons</taxon>
        <taxon>Gunneridae</taxon>
        <taxon>Pentapetalae</taxon>
        <taxon>rosids</taxon>
        <taxon>fabids</taxon>
        <taxon>Fabales</taxon>
        <taxon>Fabaceae</taxon>
        <taxon>Papilionoideae</taxon>
        <taxon>50 kb inversion clade</taxon>
        <taxon>dalbergioids sensu lato</taxon>
        <taxon>Dalbergieae</taxon>
        <taxon>Pterocarpus clade</taxon>
        <taxon>Stylosanthes</taxon>
    </lineage>
</organism>
<dbReference type="InterPro" id="IPR023393">
    <property type="entry name" value="START-like_dom_sf"/>
</dbReference>
<dbReference type="EMBL" id="JASCZI010121317">
    <property type="protein sequence ID" value="MED6161187.1"/>
    <property type="molecule type" value="Genomic_DNA"/>
</dbReference>
<sequence>MALSGKISIEVMIQSPAAKFFNVFTNQVYNFQNICERVHQGKLHEGDDWHSTDSAKQWTLLIDGKIITLKENIEGVDEENKSITYNFFDGDISPQYKAFKVFFQVIENEKNDNGIASTKFSIEYEKNNENVETPYGFLEFFDKAIKEVDVHLLNNAA</sequence>
<dbReference type="SUPFAM" id="SSF55961">
    <property type="entry name" value="Bet v1-like"/>
    <property type="match status" value="1"/>
</dbReference>
<dbReference type="PANTHER" id="PTHR31338">
    <property type="entry name" value="POLYKETIDE CYCLASE/DEHYDRASE AND LIPID TRANSPORT SUPERFAMILY PROTEIN"/>
    <property type="match status" value="1"/>
</dbReference>
<dbReference type="InterPro" id="IPR000916">
    <property type="entry name" value="Bet_v_I/MLP"/>
</dbReference>
<evidence type="ECO:0000313" key="3">
    <source>
        <dbReference type="EMBL" id="MED6161187.1"/>
    </source>
</evidence>
<evidence type="ECO:0000313" key="4">
    <source>
        <dbReference type="Proteomes" id="UP001341840"/>
    </source>
</evidence>
<evidence type="ECO:0000256" key="1">
    <source>
        <dbReference type="ARBA" id="ARBA00038242"/>
    </source>
</evidence>
<dbReference type="PANTHER" id="PTHR31338:SF16">
    <property type="entry name" value="POLYKETIDE CYCLASE_DEHYDRASE AND LIPID TRANSPORT SUPERFAMILY PROTEIN"/>
    <property type="match status" value="1"/>
</dbReference>
<comment type="similarity">
    <text evidence="1">Belongs to the MLP family.</text>
</comment>
<reference evidence="3 4" key="1">
    <citation type="journal article" date="2023" name="Plants (Basel)">
        <title>Bridging the Gap: Combining Genomics and Transcriptomics Approaches to Understand Stylosanthes scabra, an Orphan Legume from the Brazilian Caatinga.</title>
        <authorList>
            <person name="Ferreira-Neto J.R.C."/>
            <person name="da Silva M.D."/>
            <person name="Binneck E."/>
            <person name="de Melo N.F."/>
            <person name="da Silva R.H."/>
            <person name="de Melo A.L.T.M."/>
            <person name="Pandolfi V."/>
            <person name="Bustamante F.O."/>
            <person name="Brasileiro-Vidal A.C."/>
            <person name="Benko-Iseppon A.M."/>
        </authorList>
    </citation>
    <scope>NUCLEOTIDE SEQUENCE [LARGE SCALE GENOMIC DNA]</scope>
    <source>
        <tissue evidence="3">Leaves</tissue>
    </source>
</reference>
<name>A0ABU6UKG1_9FABA</name>
<accession>A0ABU6UKG1</accession>
<dbReference type="Gene3D" id="3.30.530.20">
    <property type="match status" value="1"/>
</dbReference>
<feature type="domain" description="Bet v I/Major latex protein" evidence="2">
    <location>
        <begin position="2"/>
        <end position="155"/>
    </location>
</feature>
<comment type="caution">
    <text evidence="3">The sequence shown here is derived from an EMBL/GenBank/DDBJ whole genome shotgun (WGS) entry which is preliminary data.</text>
</comment>
<evidence type="ECO:0000259" key="2">
    <source>
        <dbReference type="SMART" id="SM01037"/>
    </source>
</evidence>
<dbReference type="Pfam" id="PF00407">
    <property type="entry name" value="Bet_v_1"/>
    <property type="match status" value="1"/>
</dbReference>
<dbReference type="Proteomes" id="UP001341840">
    <property type="component" value="Unassembled WGS sequence"/>
</dbReference>
<dbReference type="SMART" id="SM01037">
    <property type="entry name" value="Bet_v_1"/>
    <property type="match status" value="1"/>
</dbReference>
<dbReference type="InterPro" id="IPR052006">
    <property type="entry name" value="MLP-like"/>
</dbReference>
<proteinExistence type="inferred from homology"/>
<keyword evidence="4" id="KW-1185">Reference proteome</keyword>
<gene>
    <name evidence="3" type="ORF">PIB30_058321</name>
</gene>
<protein>
    <recommendedName>
        <fullName evidence="2">Bet v I/Major latex protein domain-containing protein</fullName>
    </recommendedName>
</protein>